<dbReference type="InterPro" id="IPR003772">
    <property type="entry name" value="YceD"/>
</dbReference>
<evidence type="ECO:0000256" key="1">
    <source>
        <dbReference type="SAM" id="MobiDB-lite"/>
    </source>
</evidence>
<name>A0A060DLB3_9PROT</name>
<dbReference type="RefSeq" id="WP_038527632.1">
    <property type="nucleotide sequence ID" value="NZ_CP007793.1"/>
</dbReference>
<protein>
    <recommendedName>
        <fullName evidence="4">DUF177 domain-containing protein</fullName>
    </recommendedName>
</protein>
<reference evidence="2 3" key="1">
    <citation type="journal article" date="2014" name="Genome Announc.">
        <title>Complete Genome Sequence of the Model Rhizosphere Strain Azospirillum brasilense Az39, Successfully Applied in Agriculture.</title>
        <authorList>
            <person name="Rivera D."/>
            <person name="Revale S."/>
            <person name="Molina R."/>
            <person name="Gualpa J."/>
            <person name="Puente M."/>
            <person name="Maroniche G."/>
            <person name="Paris G."/>
            <person name="Baker D."/>
            <person name="Clavijo B."/>
            <person name="McLay K."/>
            <person name="Spaepen S."/>
            <person name="Perticari A."/>
            <person name="Vazquez M."/>
            <person name="Wisniewski-Dye F."/>
            <person name="Watkins C."/>
            <person name="Martinez-Abarca F."/>
            <person name="Vanderleyden J."/>
            <person name="Cassan F."/>
        </authorList>
    </citation>
    <scope>NUCLEOTIDE SEQUENCE [LARGE SCALE GENOMIC DNA]</scope>
    <source>
        <strain evidence="2 3">Az39</strain>
    </source>
</reference>
<sequence>MRNTTQPSASPAPEFSRIVRADAVHRDGDLVETIEATEAERKALAERFELEGIGRLTARVRLRSVRGGQMVRVEGELQADVVQTCVITLEPVPAEVSDRFGALFAPESMVPGEEDEIEIDPNIAEEDIPEAMTNGRIDIGELTAQHLSLALDPYPHAEGVAFDGYSEGEEEEEAAAPADDDAGADPEKPNPFAALERLKRQN</sequence>
<accession>A0A060DLB3</accession>
<dbReference type="Pfam" id="PF02620">
    <property type="entry name" value="YceD"/>
    <property type="match status" value="1"/>
</dbReference>
<feature type="region of interest" description="Disordered" evidence="1">
    <location>
        <begin position="159"/>
        <end position="202"/>
    </location>
</feature>
<evidence type="ECO:0000313" key="2">
    <source>
        <dbReference type="EMBL" id="AIB11559.1"/>
    </source>
</evidence>
<gene>
    <name evidence="2" type="ORF">ABAZ39_05950</name>
</gene>
<feature type="compositionally biased region" description="Acidic residues" evidence="1">
    <location>
        <begin position="166"/>
        <end position="184"/>
    </location>
</feature>
<dbReference type="KEGG" id="abq:ABAZ39_05950"/>
<dbReference type="AlphaFoldDB" id="A0A060DLB3"/>
<dbReference type="EMBL" id="CP007793">
    <property type="protein sequence ID" value="AIB11559.1"/>
    <property type="molecule type" value="Genomic_DNA"/>
</dbReference>
<evidence type="ECO:0000313" key="3">
    <source>
        <dbReference type="Proteomes" id="UP000027186"/>
    </source>
</evidence>
<proteinExistence type="predicted"/>
<organism evidence="2 3">
    <name type="scientific">Azospirillum argentinense</name>
    <dbReference type="NCBI Taxonomy" id="2970906"/>
    <lineage>
        <taxon>Bacteria</taxon>
        <taxon>Pseudomonadati</taxon>
        <taxon>Pseudomonadota</taxon>
        <taxon>Alphaproteobacteria</taxon>
        <taxon>Rhodospirillales</taxon>
        <taxon>Azospirillaceae</taxon>
        <taxon>Azospirillum</taxon>
    </lineage>
</organism>
<dbReference type="Proteomes" id="UP000027186">
    <property type="component" value="Chromosome"/>
</dbReference>
<evidence type="ECO:0008006" key="4">
    <source>
        <dbReference type="Google" id="ProtNLM"/>
    </source>
</evidence>